<gene>
    <name evidence="2" type="ORF">OBBRIDRAFT_732172</name>
</gene>
<protein>
    <submittedName>
        <fullName evidence="2">Uncharacterized protein</fullName>
    </submittedName>
</protein>
<sequence length="253" mass="29021">MLTKIVNALTAKQELGGPMVCSYLLGFPDHYKSHRFKVVYWRSYVKDACSIDDLAANPSSDLADDPDKVALGHARGQVIEIRKVNDYVYRPESYRWHSLYQFLVSTDIRATKSNVSASGAPFSDVSDDSDDNDDHDESGTQHRERSAPYERFLPAHPQYADRAVFPVRTERHYILNFVGGSMPRPDRGDHEFYCATMLTLFVPWRTGSDLKQGFATWTEAFAFWQPRLDLLALSIIKNFNALHECRDERDRFS</sequence>
<feature type="non-terminal residue" evidence="2">
    <location>
        <position position="253"/>
    </location>
</feature>
<proteinExistence type="predicted"/>
<reference evidence="2 3" key="1">
    <citation type="submission" date="2016-07" db="EMBL/GenBank/DDBJ databases">
        <title>Draft genome of the white-rot fungus Obba rivulosa 3A-2.</title>
        <authorList>
            <consortium name="DOE Joint Genome Institute"/>
            <person name="Miettinen O."/>
            <person name="Riley R."/>
            <person name="Acob R."/>
            <person name="Barry K."/>
            <person name="Cullen D."/>
            <person name="De Vries R."/>
            <person name="Hainaut M."/>
            <person name="Hatakka A."/>
            <person name="Henrissat B."/>
            <person name="Hilden K."/>
            <person name="Kuo R."/>
            <person name="Labutti K."/>
            <person name="Lipzen A."/>
            <person name="Makela M.R."/>
            <person name="Sandor L."/>
            <person name="Spatafora J.W."/>
            <person name="Grigoriev I.V."/>
            <person name="Hibbett D.S."/>
        </authorList>
    </citation>
    <scope>NUCLEOTIDE SEQUENCE [LARGE SCALE GENOMIC DNA]</scope>
    <source>
        <strain evidence="2 3">3A-2</strain>
    </source>
</reference>
<evidence type="ECO:0000256" key="1">
    <source>
        <dbReference type="SAM" id="MobiDB-lite"/>
    </source>
</evidence>
<dbReference type="OrthoDB" id="3259294at2759"/>
<keyword evidence="3" id="KW-1185">Reference proteome</keyword>
<organism evidence="2 3">
    <name type="scientific">Obba rivulosa</name>
    <dbReference type="NCBI Taxonomy" id="1052685"/>
    <lineage>
        <taxon>Eukaryota</taxon>
        <taxon>Fungi</taxon>
        <taxon>Dikarya</taxon>
        <taxon>Basidiomycota</taxon>
        <taxon>Agaricomycotina</taxon>
        <taxon>Agaricomycetes</taxon>
        <taxon>Polyporales</taxon>
        <taxon>Gelatoporiaceae</taxon>
        <taxon>Obba</taxon>
    </lineage>
</organism>
<evidence type="ECO:0000313" key="3">
    <source>
        <dbReference type="Proteomes" id="UP000250043"/>
    </source>
</evidence>
<accession>A0A8E2ASB9</accession>
<dbReference type="Proteomes" id="UP000250043">
    <property type="component" value="Unassembled WGS sequence"/>
</dbReference>
<feature type="compositionally biased region" description="Basic and acidic residues" evidence="1">
    <location>
        <begin position="137"/>
        <end position="148"/>
    </location>
</feature>
<feature type="compositionally biased region" description="Acidic residues" evidence="1">
    <location>
        <begin position="125"/>
        <end position="136"/>
    </location>
</feature>
<dbReference type="AlphaFoldDB" id="A0A8E2ASB9"/>
<feature type="region of interest" description="Disordered" evidence="1">
    <location>
        <begin position="115"/>
        <end position="150"/>
    </location>
</feature>
<dbReference type="EMBL" id="KV722421">
    <property type="protein sequence ID" value="OCH89706.1"/>
    <property type="molecule type" value="Genomic_DNA"/>
</dbReference>
<evidence type="ECO:0000313" key="2">
    <source>
        <dbReference type="EMBL" id="OCH89706.1"/>
    </source>
</evidence>
<name>A0A8E2ASB9_9APHY</name>